<dbReference type="Pfam" id="PF00775">
    <property type="entry name" value="Dioxygenase_C"/>
    <property type="match status" value="1"/>
</dbReference>
<feature type="domain" description="Intradiol ring-cleavage dioxygenases" evidence="4">
    <location>
        <begin position="75"/>
        <end position="103"/>
    </location>
</feature>
<protein>
    <submittedName>
        <fullName evidence="5">Protocatechuate 3,4-dioxygenase beta subunit</fullName>
    </submittedName>
</protein>
<dbReference type="PANTHER" id="PTHR33711">
    <property type="entry name" value="DIOXYGENASE, PUTATIVE (AFU_ORTHOLOGUE AFUA_2G02910)-RELATED"/>
    <property type="match status" value="1"/>
</dbReference>
<evidence type="ECO:0000256" key="1">
    <source>
        <dbReference type="ARBA" id="ARBA00007825"/>
    </source>
</evidence>
<reference evidence="5 6" key="1">
    <citation type="submission" date="2019-07" db="EMBL/GenBank/DDBJ databases">
        <title>Genomic Encyclopedia of Archaeal and Bacterial Type Strains, Phase II (KMG-II): from individual species to whole genera.</title>
        <authorList>
            <person name="Goeker M."/>
        </authorList>
    </citation>
    <scope>NUCLEOTIDE SEQUENCE [LARGE SCALE GENOMIC DNA]</scope>
    <source>
        <strain evidence="5 6">ATCC BAA-2084</strain>
    </source>
</reference>
<dbReference type="EMBL" id="VLLK01000001">
    <property type="protein sequence ID" value="TWJ09010.1"/>
    <property type="molecule type" value="Genomic_DNA"/>
</dbReference>
<dbReference type="GO" id="GO:0018578">
    <property type="term" value="F:protocatechuate 3,4-dioxygenase activity"/>
    <property type="evidence" value="ECO:0007669"/>
    <property type="project" value="InterPro"/>
</dbReference>
<dbReference type="PANTHER" id="PTHR33711:SF10">
    <property type="entry name" value="INTRADIOL RING-CLEAVAGE DIOXYGENASES DOMAIN-CONTAINING PROTEIN"/>
    <property type="match status" value="1"/>
</dbReference>
<dbReference type="SUPFAM" id="SSF49482">
    <property type="entry name" value="Aromatic compound dioxygenase"/>
    <property type="match status" value="1"/>
</dbReference>
<keyword evidence="2 5" id="KW-0223">Dioxygenase</keyword>
<evidence type="ECO:0000259" key="4">
    <source>
        <dbReference type="PROSITE" id="PS00083"/>
    </source>
</evidence>
<evidence type="ECO:0000256" key="2">
    <source>
        <dbReference type="ARBA" id="ARBA00022964"/>
    </source>
</evidence>
<keyword evidence="6" id="KW-1185">Reference proteome</keyword>
<evidence type="ECO:0000256" key="3">
    <source>
        <dbReference type="ARBA" id="ARBA00023002"/>
    </source>
</evidence>
<sequence>MTNPMTRRAFAAGALLTAAGATKLAAQARPEWLSRLTPPQQLGPFYPVSRMGEADADLTRLDGHDARAAGEVIEVFGRVLDRMGNPISNAKVELWQSNTHGRYAHANDGNNEAPLDPHFQGFADLRTDRDGEWRITTVRPGLYGGRPRHIHFDVQGLHTRLITQMYFPEEEGRKENDRGITRLGDGAAKLIAHKTDQAAYHWDIVLADP</sequence>
<dbReference type="OrthoDB" id="9800887at2"/>
<dbReference type="InterPro" id="IPR050770">
    <property type="entry name" value="Intradiol_RC_Dioxygenase"/>
</dbReference>
<dbReference type="Gene3D" id="2.60.130.10">
    <property type="entry name" value="Aromatic compound dioxygenase"/>
    <property type="match status" value="1"/>
</dbReference>
<dbReference type="PROSITE" id="PS00083">
    <property type="entry name" value="INTRADIOL_DIOXYGENAS"/>
    <property type="match status" value="1"/>
</dbReference>
<dbReference type="CDD" id="cd03459">
    <property type="entry name" value="3_4-PCD"/>
    <property type="match status" value="1"/>
</dbReference>
<dbReference type="RefSeq" id="WP_067596471.1">
    <property type="nucleotide sequence ID" value="NZ_CP015963.1"/>
</dbReference>
<comment type="similarity">
    <text evidence="1">Belongs to the intradiol ring-cleavage dioxygenase family.</text>
</comment>
<evidence type="ECO:0000313" key="6">
    <source>
        <dbReference type="Proteomes" id="UP000320547"/>
    </source>
</evidence>
<keyword evidence="3" id="KW-0560">Oxidoreductase</keyword>
<dbReference type="Proteomes" id="UP000320547">
    <property type="component" value="Unassembled WGS sequence"/>
</dbReference>
<evidence type="ECO:0000313" key="5">
    <source>
        <dbReference type="EMBL" id="TWJ09010.1"/>
    </source>
</evidence>
<gene>
    <name evidence="5" type="ORF">JN10_0632</name>
</gene>
<dbReference type="PROSITE" id="PS51318">
    <property type="entry name" value="TAT"/>
    <property type="match status" value="1"/>
</dbReference>
<accession>A0A562UTQ2</accession>
<organism evidence="5 6">
    <name type="scientific">Altererythrobacter ishigakiensis</name>
    <dbReference type="NCBI Taxonomy" id="476157"/>
    <lineage>
        <taxon>Bacteria</taxon>
        <taxon>Pseudomonadati</taxon>
        <taxon>Pseudomonadota</taxon>
        <taxon>Alphaproteobacteria</taxon>
        <taxon>Sphingomonadales</taxon>
        <taxon>Erythrobacteraceae</taxon>
        <taxon>Altererythrobacter</taxon>
    </lineage>
</organism>
<dbReference type="GO" id="GO:0008199">
    <property type="term" value="F:ferric iron binding"/>
    <property type="evidence" value="ECO:0007669"/>
    <property type="project" value="InterPro"/>
</dbReference>
<dbReference type="AlphaFoldDB" id="A0A562UTQ2"/>
<dbReference type="InterPro" id="IPR039387">
    <property type="entry name" value="3_4-PCD"/>
</dbReference>
<proteinExistence type="inferred from homology"/>
<name>A0A562UTQ2_9SPHN</name>
<dbReference type="InterPro" id="IPR006311">
    <property type="entry name" value="TAT_signal"/>
</dbReference>
<dbReference type="InterPro" id="IPR015889">
    <property type="entry name" value="Intradiol_dOase_core"/>
</dbReference>
<dbReference type="STRING" id="476157.GCA_001663155_00112"/>
<comment type="caution">
    <text evidence="5">The sequence shown here is derived from an EMBL/GenBank/DDBJ whole genome shotgun (WGS) entry which is preliminary data.</text>
</comment>
<dbReference type="InterPro" id="IPR000627">
    <property type="entry name" value="Intradiol_dOase_C"/>
</dbReference>